<name>A0A8S1K977_PARPR</name>
<sequence length="60" mass="7208">MNFAEMAGKLYQERQKQQMENEIKRQQNIQSFTNKEEKLKESLDNIKSGIKGLWDQFTKK</sequence>
<protein>
    <submittedName>
        <fullName evidence="2">Uncharacterized protein</fullName>
    </submittedName>
</protein>
<gene>
    <name evidence="2" type="ORF">PPRIM_AZ9-3.1.T0110223</name>
</gene>
<comment type="caution">
    <text evidence="2">The sequence shown here is derived from an EMBL/GenBank/DDBJ whole genome shotgun (WGS) entry which is preliminary data.</text>
</comment>
<feature type="coiled-coil region" evidence="1">
    <location>
        <begin position="9"/>
        <end position="36"/>
    </location>
</feature>
<dbReference type="EMBL" id="CAJJDM010000008">
    <property type="protein sequence ID" value="CAD8047028.1"/>
    <property type="molecule type" value="Genomic_DNA"/>
</dbReference>
<proteinExistence type="predicted"/>
<organism evidence="2 3">
    <name type="scientific">Paramecium primaurelia</name>
    <dbReference type="NCBI Taxonomy" id="5886"/>
    <lineage>
        <taxon>Eukaryota</taxon>
        <taxon>Sar</taxon>
        <taxon>Alveolata</taxon>
        <taxon>Ciliophora</taxon>
        <taxon>Intramacronucleata</taxon>
        <taxon>Oligohymenophorea</taxon>
        <taxon>Peniculida</taxon>
        <taxon>Parameciidae</taxon>
        <taxon>Paramecium</taxon>
    </lineage>
</organism>
<reference evidence="2" key="1">
    <citation type="submission" date="2021-01" db="EMBL/GenBank/DDBJ databases">
        <authorList>
            <consortium name="Genoscope - CEA"/>
            <person name="William W."/>
        </authorList>
    </citation>
    <scope>NUCLEOTIDE SEQUENCE</scope>
</reference>
<accession>A0A8S1K977</accession>
<evidence type="ECO:0000313" key="2">
    <source>
        <dbReference type="EMBL" id="CAD8047028.1"/>
    </source>
</evidence>
<dbReference type="Proteomes" id="UP000688137">
    <property type="component" value="Unassembled WGS sequence"/>
</dbReference>
<evidence type="ECO:0000256" key="1">
    <source>
        <dbReference type="SAM" id="Coils"/>
    </source>
</evidence>
<evidence type="ECO:0000313" key="3">
    <source>
        <dbReference type="Proteomes" id="UP000688137"/>
    </source>
</evidence>
<dbReference type="AlphaFoldDB" id="A0A8S1K977"/>
<keyword evidence="1" id="KW-0175">Coiled coil</keyword>
<keyword evidence="3" id="KW-1185">Reference proteome</keyword>